<organism evidence="1 2">
    <name type="scientific">Brassica cretica</name>
    <name type="common">Mustard</name>
    <dbReference type="NCBI Taxonomy" id="69181"/>
    <lineage>
        <taxon>Eukaryota</taxon>
        <taxon>Viridiplantae</taxon>
        <taxon>Streptophyta</taxon>
        <taxon>Embryophyta</taxon>
        <taxon>Tracheophyta</taxon>
        <taxon>Spermatophyta</taxon>
        <taxon>Magnoliopsida</taxon>
        <taxon>eudicotyledons</taxon>
        <taxon>Gunneridae</taxon>
        <taxon>Pentapetalae</taxon>
        <taxon>rosids</taxon>
        <taxon>malvids</taxon>
        <taxon>Brassicales</taxon>
        <taxon>Brassicaceae</taxon>
        <taxon>Brassiceae</taxon>
        <taxon>Brassica</taxon>
    </lineage>
</organism>
<dbReference type="Proteomes" id="UP000712281">
    <property type="component" value="Unassembled WGS sequence"/>
</dbReference>
<accession>A0A8S9MHN0</accession>
<gene>
    <name evidence="1" type="ORF">F2Q68_00040182</name>
</gene>
<comment type="caution">
    <text evidence="1">The sequence shown here is derived from an EMBL/GenBank/DDBJ whole genome shotgun (WGS) entry which is preliminary data.</text>
</comment>
<evidence type="ECO:0000313" key="2">
    <source>
        <dbReference type="Proteomes" id="UP000712281"/>
    </source>
</evidence>
<name>A0A8S9MHN0_BRACR</name>
<proteinExistence type="predicted"/>
<reference evidence="1" key="1">
    <citation type="submission" date="2019-12" db="EMBL/GenBank/DDBJ databases">
        <title>Genome sequencing and annotation of Brassica cretica.</title>
        <authorList>
            <person name="Studholme D.J."/>
            <person name="Sarris P.F."/>
        </authorList>
    </citation>
    <scope>NUCLEOTIDE SEQUENCE</scope>
    <source>
        <strain evidence="1">PFS-001/15</strain>
        <tissue evidence="1">Leaf</tissue>
    </source>
</reference>
<sequence length="431" mass="47411">MSPFLELDMGDRRFDRNMTALVQIMGIDREQAVMNSVSWAKLGQAQCSSHQVQPAQLAGLLAHSAGSAGRQLNSAGWSVGSSDQCVSSGRLLGWLVGQGWLWAGGLFWSGHGHGKSVWACFGHVQEWFDSSRTSVNCHRRRDSLKGRGAWEGSFMGVVNDPVMGLIKAWVGGSWPFIIEKEPDPTPSCIRMDHEKTKSSSVSWAKLGQAQCSSHQVKPAKLAGLLAHSAGSAGRQLNSAGWSVGSSDQCVSSGRLPGWLVGQGWLWAGGLFWSGHGHGQSVWACFGNVQEWFDSSRTSVNCHRRRVREEEGWPDSTSYGQDSLKGRGAWEGSFMGVVNDPVMVIDHGLSRPRLPLWLDKGVGWRIMAVHYREGTRSYTIMYKSVGSRSARSLRSDRALPKRRYDISPCILVYPSMLSPEDRSEPISCFPPF</sequence>
<protein>
    <submittedName>
        <fullName evidence="1">Uncharacterized protein</fullName>
    </submittedName>
</protein>
<dbReference type="EMBL" id="QGKW02000007">
    <property type="protein sequence ID" value="KAF2616583.1"/>
    <property type="molecule type" value="Genomic_DNA"/>
</dbReference>
<evidence type="ECO:0000313" key="1">
    <source>
        <dbReference type="EMBL" id="KAF2616583.1"/>
    </source>
</evidence>
<dbReference type="AlphaFoldDB" id="A0A8S9MHN0"/>